<evidence type="ECO:0000256" key="5">
    <source>
        <dbReference type="PROSITE-ProRule" id="PRU00325"/>
    </source>
</evidence>
<accession>A0A8S0Q3S4</accession>
<comment type="subcellular location">
    <subcellularLocation>
        <location evidence="6">Nucleus</location>
    </subcellularLocation>
</comment>
<evidence type="ECO:0000256" key="6">
    <source>
        <dbReference type="RuleBase" id="RU367018"/>
    </source>
</evidence>
<dbReference type="EMBL" id="CACTIH010000356">
    <property type="protein sequence ID" value="CAA2959932.1"/>
    <property type="molecule type" value="Genomic_DNA"/>
</dbReference>
<dbReference type="Proteomes" id="UP000594638">
    <property type="component" value="Unassembled WGS sequence"/>
</dbReference>
<dbReference type="InterPro" id="IPR004330">
    <property type="entry name" value="FAR1_DNA_bnd_dom"/>
</dbReference>
<proteinExistence type="inferred from homology"/>
<dbReference type="Pfam" id="PF26175">
    <property type="entry name" value="HTH_FAR1"/>
    <property type="match status" value="1"/>
</dbReference>
<comment type="caution">
    <text evidence="9">The sequence shown here is derived from an EMBL/GenBank/DDBJ whole genome shotgun (WGS) entry which is preliminary data.</text>
</comment>
<dbReference type="Pfam" id="PF04434">
    <property type="entry name" value="SWIM"/>
    <property type="match status" value="1"/>
</dbReference>
<dbReference type="Pfam" id="PF03101">
    <property type="entry name" value="FAR1"/>
    <property type="match status" value="1"/>
</dbReference>
<feature type="region of interest" description="Disordered" evidence="7">
    <location>
        <begin position="868"/>
        <end position="891"/>
    </location>
</feature>
<feature type="region of interest" description="Disordered" evidence="7">
    <location>
        <begin position="1"/>
        <end position="28"/>
    </location>
</feature>
<dbReference type="PROSITE" id="PS50966">
    <property type="entry name" value="ZF_SWIM"/>
    <property type="match status" value="1"/>
</dbReference>
<dbReference type="InterPro" id="IPR018289">
    <property type="entry name" value="MULE_transposase_dom"/>
</dbReference>
<keyword evidence="10" id="KW-1185">Reference proteome</keyword>
<evidence type="ECO:0000256" key="2">
    <source>
        <dbReference type="ARBA" id="ARBA00022723"/>
    </source>
</evidence>
<dbReference type="Gramene" id="OE9A098415T1">
    <property type="protein sequence ID" value="OE9A098415C1"/>
    <property type="gene ID" value="OE9A098415"/>
</dbReference>
<name>A0A8S0Q3S4_OLEEU</name>
<dbReference type="InterPro" id="IPR007527">
    <property type="entry name" value="Znf_SWIM"/>
</dbReference>
<dbReference type="SMART" id="SM00575">
    <property type="entry name" value="ZnF_PMZ"/>
    <property type="match status" value="1"/>
</dbReference>
<dbReference type="GO" id="GO:0008270">
    <property type="term" value="F:zinc ion binding"/>
    <property type="evidence" value="ECO:0007669"/>
    <property type="project" value="UniProtKB-UniRule"/>
</dbReference>
<evidence type="ECO:0000256" key="4">
    <source>
        <dbReference type="ARBA" id="ARBA00022833"/>
    </source>
</evidence>
<feature type="domain" description="SWIM-type" evidence="8">
    <location>
        <begin position="542"/>
        <end position="590"/>
    </location>
</feature>
<dbReference type="OrthoDB" id="128308at2759"/>
<dbReference type="PANTHER" id="PTHR31669">
    <property type="entry name" value="PROTEIN FAR1-RELATED SEQUENCE 10-RELATED"/>
    <property type="match status" value="1"/>
</dbReference>
<dbReference type="Pfam" id="PF10551">
    <property type="entry name" value="MULE"/>
    <property type="match status" value="1"/>
</dbReference>
<comment type="similarity">
    <text evidence="1 6">Belongs to the FHY3/FAR1 family.</text>
</comment>
<protein>
    <recommendedName>
        <fullName evidence="6">Protein FAR1-RELATED SEQUENCE</fullName>
    </recommendedName>
</protein>
<gene>
    <name evidence="9" type="ORF">OLEA9_A098415</name>
</gene>
<keyword evidence="3 5" id="KW-0863">Zinc-finger</keyword>
<evidence type="ECO:0000256" key="3">
    <source>
        <dbReference type="ARBA" id="ARBA00022771"/>
    </source>
</evidence>
<dbReference type="InterPro" id="IPR031052">
    <property type="entry name" value="FHY3/FAR1"/>
</dbReference>
<evidence type="ECO:0000256" key="7">
    <source>
        <dbReference type="SAM" id="MobiDB-lite"/>
    </source>
</evidence>
<organism evidence="9 10">
    <name type="scientific">Olea europaea subsp. europaea</name>
    <dbReference type="NCBI Taxonomy" id="158383"/>
    <lineage>
        <taxon>Eukaryota</taxon>
        <taxon>Viridiplantae</taxon>
        <taxon>Streptophyta</taxon>
        <taxon>Embryophyta</taxon>
        <taxon>Tracheophyta</taxon>
        <taxon>Spermatophyta</taxon>
        <taxon>Magnoliopsida</taxon>
        <taxon>eudicotyledons</taxon>
        <taxon>Gunneridae</taxon>
        <taxon>Pentapetalae</taxon>
        <taxon>asterids</taxon>
        <taxon>lamiids</taxon>
        <taxon>Lamiales</taxon>
        <taxon>Oleaceae</taxon>
        <taxon>Oleeae</taxon>
        <taxon>Olea</taxon>
    </lineage>
</organism>
<feature type="compositionally biased region" description="Polar residues" evidence="7">
    <location>
        <begin position="13"/>
        <end position="24"/>
    </location>
</feature>
<reference evidence="9 10" key="1">
    <citation type="submission" date="2019-12" db="EMBL/GenBank/DDBJ databases">
        <authorList>
            <person name="Alioto T."/>
            <person name="Alioto T."/>
            <person name="Gomez Garrido J."/>
        </authorList>
    </citation>
    <scope>NUCLEOTIDE SEQUENCE [LARGE SCALE GENOMIC DNA]</scope>
</reference>
<dbReference type="GO" id="GO:0005634">
    <property type="term" value="C:nucleus"/>
    <property type="evidence" value="ECO:0007669"/>
    <property type="project" value="UniProtKB-SubCell"/>
</dbReference>
<dbReference type="GO" id="GO:0006355">
    <property type="term" value="P:regulation of DNA-templated transcription"/>
    <property type="evidence" value="ECO:0007669"/>
    <property type="project" value="UniProtKB-UniRule"/>
</dbReference>
<evidence type="ECO:0000259" key="8">
    <source>
        <dbReference type="PROSITE" id="PS50966"/>
    </source>
</evidence>
<dbReference type="InterPro" id="IPR006564">
    <property type="entry name" value="Znf_PMZ"/>
</dbReference>
<keyword evidence="6" id="KW-0539">Nucleus</keyword>
<dbReference type="InterPro" id="IPR058778">
    <property type="entry name" value="HTH_FAR1-11-like"/>
</dbReference>
<evidence type="ECO:0000313" key="10">
    <source>
        <dbReference type="Proteomes" id="UP000594638"/>
    </source>
</evidence>
<dbReference type="PANTHER" id="PTHR31669:SF291">
    <property type="entry name" value="PROTEIN FAR1-RELATED SEQUENCE"/>
    <property type="match status" value="1"/>
</dbReference>
<evidence type="ECO:0000256" key="1">
    <source>
        <dbReference type="ARBA" id="ARBA00005889"/>
    </source>
</evidence>
<sequence length="913" mass="103393">MPEITTILKETSENGSESSPNDNGTVEEMPEDTILSRQASVNLVPFIGQRFVSQDAAYEFYCSFAKQCGFSIRRHRTRGKDGVGKGITRRDFTCHRGGFPQLKPLDDGKLQRNRISSRCGCLAYMRIVKRANFDVAEWRVTGFSNMHNHDLLQFSETRLLPAYCTMTVDDKSRICMYAKAGMSVRQMLRLMELEKGVKLGCLSFTEIDVRNLLRSFRSVERDDDPIDLLKMCKEKKDKDPNFKYNFKIDANNRLEHIAWSYASSIRLYEAFGDTIVFDTIHRLDTYDMLLGIWIGVDNHGTNCFFGCVLIRDENMGSFSWALKTFLEFMNGKAPGTILTDQNMWLKEAVATEMPRTKHAFAFWHVISKFPDWFSVVLGSQYDNWKSEFHRLYNLHSTEEFEVGWRDMVDAYGLHGNNHVVSLYALRTYWALPFLRCYFFAGMTSTSQSESIKSCIQRFLSAQSMLENFVEQVEKVATVLDAKDQAETKQKMLRKIPEVSLKTGSPIESNAAAVLTPYAFCQLQEELLLAPQYASLIVDENYFIVRHHTEKDVGCKVLWIPNDELISCNCNHFEFSGILCRHVLRVLSINNCFQIPNQYLPNRWRDVPLSSTKPVHATSGKIQLLQSMISRLITESIETEDRLDIACDHIALVLARIKEFPVASNGANDIAYNSPSDSLVLPEVEDSDGIAQSFTGNPRESLAFEKLKERPWRDGLGDIYRKRRRFTVPCGQYGHDASDCPVLGGDEFNGDGHKIAACSSKNQTAIINQVGGANTKQVLVVEPKTQQNQHGINGQIYDKSSAQSESAAHAGKNGQIVVNLMQANSVGQEDIEQLDAQQKQLTELMVEPFVEVVNRKKVVHKGRNSYEQNGQYIAGRNGQNAGGESVQENRDEQEYPFVEVASKKKGMNKSNGHV</sequence>
<keyword evidence="2 6" id="KW-0479">Metal-binding</keyword>
<evidence type="ECO:0000313" key="9">
    <source>
        <dbReference type="EMBL" id="CAA2959932.1"/>
    </source>
</evidence>
<comment type="function">
    <text evidence="6">Putative transcription activator involved in regulating light control of development.</text>
</comment>
<dbReference type="AlphaFoldDB" id="A0A8S0Q3S4"/>
<keyword evidence="4 6" id="KW-0862">Zinc</keyword>